<evidence type="ECO:0000256" key="6">
    <source>
        <dbReference type="HAMAP-Rule" id="MF_01877"/>
    </source>
</evidence>
<dbReference type="InterPro" id="IPR000878">
    <property type="entry name" value="4pyrrol_Mease"/>
</dbReference>
<evidence type="ECO:0000256" key="1">
    <source>
        <dbReference type="ARBA" id="ARBA00022490"/>
    </source>
</evidence>
<dbReference type="FunFam" id="3.30.950.10:FF:000002">
    <property type="entry name" value="Ribosomal RNA small subunit methyltransferase I"/>
    <property type="match status" value="1"/>
</dbReference>
<dbReference type="EC" id="2.1.1.198" evidence="6"/>
<accession>A0A538TKF6</accession>
<dbReference type="Gene3D" id="3.30.950.10">
    <property type="entry name" value="Methyltransferase, Cobalt-precorrin-4 Transmethylase, Domain 2"/>
    <property type="match status" value="1"/>
</dbReference>
<comment type="function">
    <text evidence="6">Catalyzes the 2'-O-methylation of the ribose of cytidine 1402 (C1402) in 16S rRNA.</text>
</comment>
<dbReference type="EMBL" id="VBOZ01000027">
    <property type="protein sequence ID" value="TMQ64098.1"/>
    <property type="molecule type" value="Genomic_DNA"/>
</dbReference>
<dbReference type="NCBIfam" id="TIGR00096">
    <property type="entry name" value="16S rRNA (cytidine(1402)-2'-O)-methyltransferase"/>
    <property type="match status" value="1"/>
</dbReference>
<dbReference type="PANTHER" id="PTHR46111">
    <property type="entry name" value="RIBOSOMAL RNA SMALL SUBUNIT METHYLTRANSFERASE I"/>
    <property type="match status" value="1"/>
</dbReference>
<dbReference type="InterPro" id="IPR014776">
    <property type="entry name" value="4pyrrole_Mease_sub2"/>
</dbReference>
<gene>
    <name evidence="6 9" type="primary">rsmI</name>
    <name evidence="9" type="ORF">E6K79_08375</name>
</gene>
<comment type="similarity">
    <text evidence="6">Belongs to the methyltransferase superfamily. RsmI family.</text>
</comment>
<dbReference type="HAMAP" id="MF_01877">
    <property type="entry name" value="16SrRNA_methyltr_I"/>
    <property type="match status" value="1"/>
</dbReference>
<organism evidence="9 10">
    <name type="scientific">Eiseniibacteriota bacterium</name>
    <dbReference type="NCBI Taxonomy" id="2212470"/>
    <lineage>
        <taxon>Bacteria</taxon>
        <taxon>Candidatus Eiseniibacteriota</taxon>
    </lineage>
</organism>
<feature type="compositionally biased region" description="Acidic residues" evidence="7">
    <location>
        <begin position="240"/>
        <end position="255"/>
    </location>
</feature>
<evidence type="ECO:0000256" key="5">
    <source>
        <dbReference type="ARBA" id="ARBA00022691"/>
    </source>
</evidence>
<dbReference type="InterPro" id="IPR014777">
    <property type="entry name" value="4pyrrole_Mease_sub1"/>
</dbReference>
<dbReference type="GO" id="GO:0005737">
    <property type="term" value="C:cytoplasm"/>
    <property type="evidence" value="ECO:0007669"/>
    <property type="project" value="UniProtKB-SubCell"/>
</dbReference>
<feature type="domain" description="Tetrapyrrole methylase" evidence="8">
    <location>
        <begin position="9"/>
        <end position="208"/>
    </location>
</feature>
<dbReference type="CDD" id="cd11648">
    <property type="entry name" value="RsmI"/>
    <property type="match status" value="1"/>
</dbReference>
<evidence type="ECO:0000259" key="8">
    <source>
        <dbReference type="Pfam" id="PF00590"/>
    </source>
</evidence>
<dbReference type="GO" id="GO:0070677">
    <property type="term" value="F:rRNA (cytosine-2'-O-)-methyltransferase activity"/>
    <property type="evidence" value="ECO:0007669"/>
    <property type="project" value="UniProtKB-UniRule"/>
</dbReference>
<dbReference type="AlphaFoldDB" id="A0A538TKF6"/>
<dbReference type="Gene3D" id="3.40.1010.10">
    <property type="entry name" value="Cobalt-precorrin-4 Transmethylase, Domain 1"/>
    <property type="match status" value="1"/>
</dbReference>
<proteinExistence type="inferred from homology"/>
<keyword evidence="4 6" id="KW-0808">Transferase</keyword>
<evidence type="ECO:0000256" key="4">
    <source>
        <dbReference type="ARBA" id="ARBA00022679"/>
    </source>
</evidence>
<comment type="catalytic activity">
    <reaction evidence="6">
        <text>cytidine(1402) in 16S rRNA + S-adenosyl-L-methionine = 2'-O-methylcytidine(1402) in 16S rRNA + S-adenosyl-L-homocysteine + H(+)</text>
        <dbReference type="Rhea" id="RHEA:42924"/>
        <dbReference type="Rhea" id="RHEA-COMP:10285"/>
        <dbReference type="Rhea" id="RHEA-COMP:10286"/>
        <dbReference type="ChEBI" id="CHEBI:15378"/>
        <dbReference type="ChEBI" id="CHEBI:57856"/>
        <dbReference type="ChEBI" id="CHEBI:59789"/>
        <dbReference type="ChEBI" id="CHEBI:74495"/>
        <dbReference type="ChEBI" id="CHEBI:82748"/>
        <dbReference type="EC" id="2.1.1.198"/>
    </reaction>
</comment>
<dbReference type="PIRSF" id="PIRSF005917">
    <property type="entry name" value="MTase_YraL"/>
    <property type="match status" value="1"/>
</dbReference>
<evidence type="ECO:0000256" key="3">
    <source>
        <dbReference type="ARBA" id="ARBA00022603"/>
    </source>
</evidence>
<dbReference type="SUPFAM" id="SSF53790">
    <property type="entry name" value="Tetrapyrrole methylase"/>
    <property type="match status" value="1"/>
</dbReference>
<reference evidence="9 10" key="1">
    <citation type="journal article" date="2019" name="Nat. Microbiol.">
        <title>Mediterranean grassland soil C-N compound turnover is dependent on rainfall and depth, and is mediated by genomically divergent microorganisms.</title>
        <authorList>
            <person name="Diamond S."/>
            <person name="Andeer P.F."/>
            <person name="Li Z."/>
            <person name="Crits-Christoph A."/>
            <person name="Burstein D."/>
            <person name="Anantharaman K."/>
            <person name="Lane K.R."/>
            <person name="Thomas B.C."/>
            <person name="Pan C."/>
            <person name="Northen T.R."/>
            <person name="Banfield J.F."/>
        </authorList>
    </citation>
    <scope>NUCLEOTIDE SEQUENCE [LARGE SCALE GENOMIC DNA]</scope>
    <source>
        <strain evidence="9">WS_9</strain>
    </source>
</reference>
<dbReference type="InterPro" id="IPR008189">
    <property type="entry name" value="rRNA_ssu_MeTfrase_I"/>
</dbReference>
<dbReference type="Pfam" id="PF00590">
    <property type="entry name" value="TP_methylase"/>
    <property type="match status" value="1"/>
</dbReference>
<evidence type="ECO:0000256" key="2">
    <source>
        <dbReference type="ARBA" id="ARBA00022552"/>
    </source>
</evidence>
<name>A0A538TKF6_UNCEI</name>
<sequence length="255" mass="27698">MSDEPVPGTLYLVGTPIGNVEDLSPRARKILGAVDLIAAEDTRHTRALLSRFDIHRPLVSYHDHNKESRTPELVTRLREGASVAIVSDAGSPGISDPAFTLVRAAVLAEAPVVPIPGPSSALCALEVSGLPTDRFAFEGFLPRRSGRRRARIEELRGEPRTIIFFESPHRLSGAIRDLLEVLGDRPASISRELTKKFEETRRGTLASLLGWIESKPPRGEFVLVVAGRGRGGDPGPDSSDGVEEEPEDGDEEEDE</sequence>
<dbReference type="PANTHER" id="PTHR46111:SF1">
    <property type="entry name" value="RIBOSOMAL RNA SMALL SUBUNIT METHYLTRANSFERASE I"/>
    <property type="match status" value="1"/>
</dbReference>
<comment type="subcellular location">
    <subcellularLocation>
        <location evidence="6">Cytoplasm</location>
    </subcellularLocation>
</comment>
<evidence type="ECO:0000256" key="7">
    <source>
        <dbReference type="SAM" id="MobiDB-lite"/>
    </source>
</evidence>
<keyword evidence="1 6" id="KW-0963">Cytoplasm</keyword>
<dbReference type="InterPro" id="IPR035996">
    <property type="entry name" value="4pyrrol_Methylase_sf"/>
</dbReference>
<evidence type="ECO:0000313" key="9">
    <source>
        <dbReference type="EMBL" id="TMQ64098.1"/>
    </source>
</evidence>
<keyword evidence="5 6" id="KW-0949">S-adenosyl-L-methionine</keyword>
<protein>
    <recommendedName>
        <fullName evidence="6">Ribosomal RNA small subunit methyltransferase I</fullName>
        <ecNumber evidence="6">2.1.1.198</ecNumber>
    </recommendedName>
    <alternativeName>
        <fullName evidence="6">16S rRNA 2'-O-ribose C1402 methyltransferase</fullName>
    </alternativeName>
    <alternativeName>
        <fullName evidence="6">rRNA (cytidine-2'-O-)-methyltransferase RsmI</fullName>
    </alternativeName>
</protein>
<comment type="caution">
    <text evidence="9">The sequence shown here is derived from an EMBL/GenBank/DDBJ whole genome shotgun (WGS) entry which is preliminary data.</text>
</comment>
<keyword evidence="2 6" id="KW-0698">rRNA processing</keyword>
<evidence type="ECO:0000313" key="10">
    <source>
        <dbReference type="Proteomes" id="UP000317691"/>
    </source>
</evidence>
<feature type="region of interest" description="Disordered" evidence="7">
    <location>
        <begin position="226"/>
        <end position="255"/>
    </location>
</feature>
<dbReference type="Proteomes" id="UP000317691">
    <property type="component" value="Unassembled WGS sequence"/>
</dbReference>
<keyword evidence="3 6" id="KW-0489">Methyltransferase</keyword>
<dbReference type="FunFam" id="3.40.1010.10:FF:000007">
    <property type="entry name" value="Ribosomal RNA small subunit methyltransferase I"/>
    <property type="match status" value="1"/>
</dbReference>